<reference evidence="5 6" key="1">
    <citation type="submission" date="2019-10" db="EMBL/GenBank/DDBJ databases">
        <title>Genome Sequences from Six Type Strain Members of the Archaeal Family Sulfolobaceae: Acidianus ambivalens, Acidianus infernus, Metallosphaera prunae, Stygiolobus azoricus, Sulfolobus metallicus, and Sulfurisphaera ohwakuensis.</title>
        <authorList>
            <person name="Counts J.A."/>
            <person name="Kelly R.M."/>
        </authorList>
    </citation>
    <scope>NUCLEOTIDE SEQUENCE [LARGE SCALE GENOMIC DNA]</scope>
    <source>
        <strain evidence="5 6">TA-1</strain>
    </source>
</reference>
<evidence type="ECO:0000256" key="2">
    <source>
        <dbReference type="PROSITE-ProRule" id="PRU00703"/>
    </source>
</evidence>
<sequence>MTPNKIKLLINKPIIKVQKGTSARDAVKIMAKENVGSILIFDGDKLIGIFTERDLLRAVARDEDLNKPVEELGTTKNLITIDEDSPINVAAELMSKHCIRHLIVVNKSGKPIGVVSIRDIIGEKHILSILSNVDKVEEWIGGD</sequence>
<evidence type="ECO:0000313" key="4">
    <source>
        <dbReference type="EMBL" id="MBB5253805.1"/>
    </source>
</evidence>
<dbReference type="EMBL" id="JACHFY010000007">
    <property type="protein sequence ID" value="MBB5253805.1"/>
    <property type="molecule type" value="Genomic_DNA"/>
</dbReference>
<evidence type="ECO:0000256" key="1">
    <source>
        <dbReference type="ARBA" id="ARBA00023122"/>
    </source>
</evidence>
<feature type="domain" description="CBS" evidence="3">
    <location>
        <begin position="10"/>
        <end position="65"/>
    </location>
</feature>
<proteinExistence type="predicted"/>
<dbReference type="EMBL" id="CP045484">
    <property type="protein sequence ID" value="QGR17521.1"/>
    <property type="molecule type" value="Genomic_DNA"/>
</dbReference>
<name>A0A650CI40_SULOH</name>
<protein>
    <submittedName>
        <fullName evidence="5">CBS domain-containing protein</fullName>
    </submittedName>
</protein>
<gene>
    <name evidence="5" type="ORF">D1869_10220</name>
    <name evidence="4" type="ORF">HNQ62_001576</name>
</gene>
<dbReference type="KEGG" id="soh:D1869_10220"/>
<dbReference type="Pfam" id="PF00571">
    <property type="entry name" value="CBS"/>
    <property type="match status" value="2"/>
</dbReference>
<dbReference type="Proteomes" id="UP000427373">
    <property type="component" value="Chromosome"/>
</dbReference>
<accession>A0A650CI40</accession>
<keyword evidence="6" id="KW-1185">Reference proteome</keyword>
<dbReference type="SUPFAM" id="SSF54631">
    <property type="entry name" value="CBS-domain pair"/>
    <property type="match status" value="1"/>
</dbReference>
<dbReference type="PROSITE" id="PS51371">
    <property type="entry name" value="CBS"/>
    <property type="match status" value="2"/>
</dbReference>
<dbReference type="Proteomes" id="UP000582213">
    <property type="component" value="Unassembled WGS sequence"/>
</dbReference>
<dbReference type="InterPro" id="IPR046342">
    <property type="entry name" value="CBS_dom_sf"/>
</dbReference>
<dbReference type="GeneID" id="95644900"/>
<dbReference type="RefSeq" id="WP_156015006.1">
    <property type="nucleotide sequence ID" value="NZ_AP031374.1"/>
</dbReference>
<evidence type="ECO:0000313" key="5">
    <source>
        <dbReference type="EMBL" id="QGR17521.1"/>
    </source>
</evidence>
<dbReference type="Gene3D" id="3.10.580.10">
    <property type="entry name" value="CBS-domain"/>
    <property type="match status" value="1"/>
</dbReference>
<feature type="domain" description="CBS" evidence="3">
    <location>
        <begin position="74"/>
        <end position="135"/>
    </location>
</feature>
<dbReference type="InterPro" id="IPR051257">
    <property type="entry name" value="Diverse_CBS-Domain"/>
</dbReference>
<dbReference type="PANTHER" id="PTHR43080:SF2">
    <property type="entry name" value="CBS DOMAIN-CONTAINING PROTEIN"/>
    <property type="match status" value="1"/>
</dbReference>
<keyword evidence="1 2" id="KW-0129">CBS domain</keyword>
<dbReference type="AlphaFoldDB" id="A0A650CI40"/>
<dbReference type="SMART" id="SM00116">
    <property type="entry name" value="CBS"/>
    <property type="match status" value="2"/>
</dbReference>
<dbReference type="OrthoDB" id="43333at2157"/>
<evidence type="ECO:0000313" key="7">
    <source>
        <dbReference type="Proteomes" id="UP000582213"/>
    </source>
</evidence>
<evidence type="ECO:0000259" key="3">
    <source>
        <dbReference type="PROSITE" id="PS51371"/>
    </source>
</evidence>
<dbReference type="InterPro" id="IPR000644">
    <property type="entry name" value="CBS_dom"/>
</dbReference>
<evidence type="ECO:0000313" key="6">
    <source>
        <dbReference type="Proteomes" id="UP000427373"/>
    </source>
</evidence>
<dbReference type="CDD" id="cd09836">
    <property type="entry name" value="CBS_pair_arch"/>
    <property type="match status" value="1"/>
</dbReference>
<reference evidence="4 7" key="2">
    <citation type="submission" date="2020-08" db="EMBL/GenBank/DDBJ databases">
        <title>Genomic Encyclopedia of Type Strains, Phase IV (KMG-IV): sequencing the most valuable type-strain genomes for metagenomic binning, comparative biology and taxonomic classification.</title>
        <authorList>
            <person name="Goeker M."/>
        </authorList>
    </citation>
    <scope>NUCLEOTIDE SEQUENCE [LARGE SCALE GENOMIC DNA]</scope>
    <source>
        <strain evidence="4 7">DSM 12421</strain>
    </source>
</reference>
<dbReference type="PANTHER" id="PTHR43080">
    <property type="entry name" value="CBS DOMAIN-CONTAINING PROTEIN CBSX3, MITOCHONDRIAL"/>
    <property type="match status" value="1"/>
</dbReference>
<organism evidence="5 6">
    <name type="scientific">Sulfurisphaera ohwakuensis</name>
    <dbReference type="NCBI Taxonomy" id="69656"/>
    <lineage>
        <taxon>Archaea</taxon>
        <taxon>Thermoproteota</taxon>
        <taxon>Thermoprotei</taxon>
        <taxon>Sulfolobales</taxon>
        <taxon>Sulfolobaceae</taxon>
        <taxon>Sulfurisphaera</taxon>
    </lineage>
</organism>